<accession>A0A7J5AT19</accession>
<reference evidence="2 3" key="1">
    <citation type="submission" date="2019-09" db="EMBL/GenBank/DDBJ databases">
        <authorList>
            <person name="Cao W.R."/>
        </authorList>
    </citation>
    <scope>NUCLEOTIDE SEQUENCE [LARGE SCALE GENOMIC DNA]</scope>
    <source>
        <strain evidence="3">a4</strain>
    </source>
</reference>
<dbReference type="RefSeq" id="WP_150898328.1">
    <property type="nucleotide sequence ID" value="NZ_WAAU01000003.1"/>
</dbReference>
<sequence length="747" mass="87311">MNKKNPYKNFKNYVLRNPMFSINIFKEFTSKEDIYIDDYKRLWTNPIIKEAFFLASPMLTNEITKWLNEGVNDNKKEEKLKYTFLKYISRMSSRCTPFGLFAGCSVGVFDDKTEIKITKAFENSRHTRLDMNYLVALSQDLIKNETIKKQLLFFPNSSIYEIGDRLRYTEYKYVKGKRFHQVAEVDNTEYLRKILLKSREGILLSNIAEDLLIYDITIEEAIVFVNQLVDSQILISELEPSVSGPEFFDQIYNTLRKLKDIDEIVSVLKEVDKHIQEIDNKVGNKIDKYIEISEKLKELKTDFDIKYLFQTDLVINTTVNKIDEKVIRDIKKGMLFLSKLNIKKTEDELSKFKDAFYERYEDEEVKLSTALDVEIGVGYIQNNRIGDISPLIDDLIIPSKFSKKIDREIKWNTVYEKFQKKILQALKEDKYIIKLTDDDFKEFETNLDNLPDTLSTMIEIVGDGKIRMYGSGGSSSANILGRFCHSDNQIKTYTEEIVHVEEIINKDKILAEIVHLPESRIGNILCRPDFRSYEIPYLAKSVKNSDKKILLEDLVISSKSRGKIKLKSKKHNKEVLPRLTTAHNYRSNSLPIYHFLSDMQTQGMMNGLGIDLGPIINEYEFIPRIEYENLILKEATWNLKNSHIEQLLEEIDNKEILINKVKHFTKKLKLPKFVKLADGDNQLLINLENITSIRMFLNTVKNRSNIKLIEFLFDNEKSIVDLENKAFTNEIIVSFFNESKLKESERK</sequence>
<protein>
    <recommendedName>
        <fullName evidence="1">Lantibiotic dehydratase N-terminal domain-containing protein</fullName>
    </recommendedName>
</protein>
<keyword evidence="3" id="KW-1185">Reference proteome</keyword>
<gene>
    <name evidence="2" type="ORF">F7018_02145</name>
</gene>
<organism evidence="2 3">
    <name type="scientific">Tenacibaculum aiptasiae</name>
    <dbReference type="NCBI Taxonomy" id="426481"/>
    <lineage>
        <taxon>Bacteria</taxon>
        <taxon>Pseudomonadati</taxon>
        <taxon>Bacteroidota</taxon>
        <taxon>Flavobacteriia</taxon>
        <taxon>Flavobacteriales</taxon>
        <taxon>Flavobacteriaceae</taxon>
        <taxon>Tenacibaculum</taxon>
    </lineage>
</organism>
<dbReference type="AlphaFoldDB" id="A0A7J5AT19"/>
<name>A0A7J5AT19_9FLAO</name>
<dbReference type="EMBL" id="WAAU01000003">
    <property type="protein sequence ID" value="KAB1160699.1"/>
    <property type="molecule type" value="Genomic_DNA"/>
</dbReference>
<dbReference type="Proteomes" id="UP000467305">
    <property type="component" value="Unassembled WGS sequence"/>
</dbReference>
<feature type="domain" description="Lantibiotic dehydratase N-terminal" evidence="1">
    <location>
        <begin position="45"/>
        <end position="690"/>
    </location>
</feature>
<evidence type="ECO:0000313" key="3">
    <source>
        <dbReference type="Proteomes" id="UP000467305"/>
    </source>
</evidence>
<evidence type="ECO:0000259" key="1">
    <source>
        <dbReference type="Pfam" id="PF04738"/>
    </source>
</evidence>
<evidence type="ECO:0000313" key="2">
    <source>
        <dbReference type="EMBL" id="KAB1160699.1"/>
    </source>
</evidence>
<dbReference type="InterPro" id="IPR006827">
    <property type="entry name" value="Lant_deHydtase_N"/>
</dbReference>
<proteinExistence type="predicted"/>
<dbReference type="Pfam" id="PF04738">
    <property type="entry name" value="Lant_dehydr_N"/>
    <property type="match status" value="1"/>
</dbReference>
<dbReference type="OrthoDB" id="1273722at2"/>
<comment type="caution">
    <text evidence="2">The sequence shown here is derived from an EMBL/GenBank/DDBJ whole genome shotgun (WGS) entry which is preliminary data.</text>
</comment>